<dbReference type="Proteomes" id="UP000257109">
    <property type="component" value="Unassembled WGS sequence"/>
</dbReference>
<organism evidence="2 3">
    <name type="scientific">Mucuna pruriens</name>
    <name type="common">Velvet bean</name>
    <name type="synonym">Dolichos pruriens</name>
    <dbReference type="NCBI Taxonomy" id="157652"/>
    <lineage>
        <taxon>Eukaryota</taxon>
        <taxon>Viridiplantae</taxon>
        <taxon>Streptophyta</taxon>
        <taxon>Embryophyta</taxon>
        <taxon>Tracheophyta</taxon>
        <taxon>Spermatophyta</taxon>
        <taxon>Magnoliopsida</taxon>
        <taxon>eudicotyledons</taxon>
        <taxon>Gunneridae</taxon>
        <taxon>Pentapetalae</taxon>
        <taxon>rosids</taxon>
        <taxon>fabids</taxon>
        <taxon>Fabales</taxon>
        <taxon>Fabaceae</taxon>
        <taxon>Papilionoideae</taxon>
        <taxon>50 kb inversion clade</taxon>
        <taxon>NPAAA clade</taxon>
        <taxon>indigoferoid/millettioid clade</taxon>
        <taxon>Phaseoleae</taxon>
        <taxon>Mucuna</taxon>
    </lineage>
</organism>
<dbReference type="OrthoDB" id="1434209at2759"/>
<evidence type="ECO:0000259" key="1">
    <source>
        <dbReference type="Pfam" id="PF25597"/>
    </source>
</evidence>
<name>A0A371GL64_MUCPR</name>
<evidence type="ECO:0000313" key="3">
    <source>
        <dbReference type="Proteomes" id="UP000257109"/>
    </source>
</evidence>
<feature type="domain" description="Retroviral polymerase SH3-like" evidence="1">
    <location>
        <begin position="26"/>
        <end position="58"/>
    </location>
</feature>
<feature type="non-terminal residue" evidence="2">
    <location>
        <position position="1"/>
    </location>
</feature>
<reference evidence="2" key="1">
    <citation type="submission" date="2018-05" db="EMBL/GenBank/DDBJ databases">
        <title>Draft genome of Mucuna pruriens seed.</title>
        <authorList>
            <person name="Nnadi N.E."/>
            <person name="Vos R."/>
            <person name="Hasami M.H."/>
            <person name="Devisetty U.K."/>
            <person name="Aguiy J.C."/>
        </authorList>
    </citation>
    <scope>NUCLEOTIDE SEQUENCE [LARGE SCALE GENOMIC DNA]</scope>
    <source>
        <strain evidence="2">JCA_2017</strain>
    </source>
</reference>
<accession>A0A371GL64</accession>
<proteinExistence type="predicted"/>
<dbReference type="AlphaFoldDB" id="A0A371GL64"/>
<sequence length="128" mass="15085">MMGEESMFQDFHPEKVGWVTSEVFNMKKDNLGKFDPKSDKGTFLGNSIASKAYKLLSKEHDLDDELKVDEVEISSRNWQMKFYHLEQQIIRNVEDQVKTYSTFKDKVQVAFPFEVKLKKIEETLLDNR</sequence>
<gene>
    <name evidence="2" type="ORF">CR513_26776</name>
</gene>
<comment type="caution">
    <text evidence="2">The sequence shown here is derived from an EMBL/GenBank/DDBJ whole genome shotgun (WGS) entry which is preliminary data.</text>
</comment>
<dbReference type="EMBL" id="QJKJ01005171">
    <property type="protein sequence ID" value="RDX91260.1"/>
    <property type="molecule type" value="Genomic_DNA"/>
</dbReference>
<evidence type="ECO:0000313" key="2">
    <source>
        <dbReference type="EMBL" id="RDX91260.1"/>
    </source>
</evidence>
<protein>
    <recommendedName>
        <fullName evidence="1">Retroviral polymerase SH3-like domain-containing protein</fullName>
    </recommendedName>
</protein>
<dbReference type="InterPro" id="IPR057670">
    <property type="entry name" value="SH3_retrovirus"/>
</dbReference>
<dbReference type="Pfam" id="PF25597">
    <property type="entry name" value="SH3_retrovirus"/>
    <property type="match status" value="1"/>
</dbReference>
<keyword evidence="3" id="KW-1185">Reference proteome</keyword>